<keyword evidence="5" id="KW-0732">Signal</keyword>
<evidence type="ECO:0000256" key="2">
    <source>
        <dbReference type="ARBA" id="ARBA00022771"/>
    </source>
</evidence>
<dbReference type="InParanoid" id="Q7RNF0"/>
<proteinExistence type="predicted"/>
<protein>
    <submittedName>
        <fullName evidence="7">Zinc finger protein</fullName>
    </submittedName>
</protein>
<dbReference type="GO" id="GO:0008270">
    <property type="term" value="F:zinc ion binding"/>
    <property type="evidence" value="ECO:0007669"/>
    <property type="project" value="UniProtKB-KW"/>
</dbReference>
<dbReference type="Proteomes" id="UP000008553">
    <property type="component" value="Unassembled WGS sequence"/>
</dbReference>
<evidence type="ECO:0000259" key="6">
    <source>
        <dbReference type="PROSITE" id="PS51266"/>
    </source>
</evidence>
<dbReference type="PROSITE" id="PS51266">
    <property type="entry name" value="ZF_CHY"/>
    <property type="match status" value="1"/>
</dbReference>
<dbReference type="SUPFAM" id="SSF161219">
    <property type="entry name" value="CHY zinc finger-like"/>
    <property type="match status" value="1"/>
</dbReference>
<feature type="signal peptide" evidence="5">
    <location>
        <begin position="1"/>
        <end position="17"/>
    </location>
</feature>
<evidence type="ECO:0000313" key="7">
    <source>
        <dbReference type="EMBL" id="EAA21260.1"/>
    </source>
</evidence>
<feature type="domain" description="CHY-type" evidence="6">
    <location>
        <begin position="89"/>
        <end position="154"/>
    </location>
</feature>
<dbReference type="PaxDb" id="73239-Q7RNF0"/>
<evidence type="ECO:0000256" key="4">
    <source>
        <dbReference type="PROSITE-ProRule" id="PRU00601"/>
    </source>
</evidence>
<feature type="chain" id="PRO_5004294077" evidence="5">
    <location>
        <begin position="18"/>
        <end position="198"/>
    </location>
</feature>
<keyword evidence="8" id="KW-1185">Reference proteome</keyword>
<dbReference type="InterPro" id="IPR037274">
    <property type="entry name" value="Znf_CHY_sf"/>
</dbReference>
<reference evidence="7 8" key="1">
    <citation type="journal article" date="2002" name="Nature">
        <title>Genome sequence and comparative analysis of the model rodent malaria parasite Plasmodium yoelii yoelii.</title>
        <authorList>
            <person name="Carlton J.M."/>
            <person name="Angiuoli S.V."/>
            <person name="Suh B.B."/>
            <person name="Kooij T.W."/>
            <person name="Pertea M."/>
            <person name="Silva J.C."/>
            <person name="Ermolaeva M.D."/>
            <person name="Allen J.E."/>
            <person name="Selengut J.D."/>
            <person name="Koo H.L."/>
            <person name="Peterson J.D."/>
            <person name="Pop M."/>
            <person name="Kosack D.S."/>
            <person name="Shumway M.F."/>
            <person name="Bidwell S.L."/>
            <person name="Shallom S.J."/>
            <person name="van Aken S.E."/>
            <person name="Riedmuller S.B."/>
            <person name="Feldblyum T.V."/>
            <person name="Cho J.K."/>
            <person name="Quackenbush J."/>
            <person name="Sedegah M."/>
            <person name="Shoaibi A."/>
            <person name="Cummings L.M."/>
            <person name="Florens L."/>
            <person name="Yates J.R."/>
            <person name="Raine J.D."/>
            <person name="Sinden R.E."/>
            <person name="Harris M.A."/>
            <person name="Cunningham D.A."/>
            <person name="Preiser P.R."/>
            <person name="Bergman L.W."/>
            <person name="Vaidya A.B."/>
            <person name="van Lin L.H."/>
            <person name="Janse C.J."/>
            <person name="Waters A.P."/>
            <person name="Smith H.O."/>
            <person name="White O.R."/>
            <person name="Salzberg S.L."/>
            <person name="Venter J.C."/>
            <person name="Fraser C.M."/>
            <person name="Hoffman S.L."/>
            <person name="Gardner M.J."/>
            <person name="Carucci D.J."/>
        </authorList>
    </citation>
    <scope>NUCLEOTIDE SEQUENCE [LARGE SCALE GENOMIC DNA]</scope>
    <source>
        <strain evidence="7 8">17XNL</strain>
    </source>
</reference>
<keyword evidence="1" id="KW-0479">Metal-binding</keyword>
<sequence length="198" mass="23169">MLLIFTVLFFYLGKEICINCQNCFIKLEFRYEEFTFDETFTANDAAIKKIDDMINKLFTSKTNKKKIVTPQSNNLKIEKTKNVVKINNIEVKDGACKHYKKSHKLFKFPCCNKIFPCPTCHNLNSNHEYVLARRVICGYCYREFDDDDVCICQKDKKPKKGGNFWEGGKGCRNAITLSKNDSKKYKLLNRQTVQKKKK</sequence>
<comment type="caution">
    <text evidence="7">The sequence shown here is derived from an EMBL/GenBank/DDBJ whole genome shotgun (WGS) entry which is preliminary data.</text>
</comment>
<evidence type="ECO:0000256" key="3">
    <source>
        <dbReference type="ARBA" id="ARBA00022833"/>
    </source>
</evidence>
<dbReference type="EMBL" id="AABL01000508">
    <property type="protein sequence ID" value="EAA21260.1"/>
    <property type="molecule type" value="Genomic_DNA"/>
</dbReference>
<keyword evidence="2 4" id="KW-0863">Zinc-finger</keyword>
<keyword evidence="3" id="KW-0862">Zinc</keyword>
<dbReference type="AlphaFoldDB" id="Q7RNF0"/>
<evidence type="ECO:0000256" key="1">
    <source>
        <dbReference type="ARBA" id="ARBA00022723"/>
    </source>
</evidence>
<gene>
    <name evidence="7" type="ORF">PY01868</name>
</gene>
<organism evidence="7 8">
    <name type="scientific">Plasmodium yoelii yoelii</name>
    <dbReference type="NCBI Taxonomy" id="73239"/>
    <lineage>
        <taxon>Eukaryota</taxon>
        <taxon>Sar</taxon>
        <taxon>Alveolata</taxon>
        <taxon>Apicomplexa</taxon>
        <taxon>Aconoidasida</taxon>
        <taxon>Haemosporida</taxon>
        <taxon>Plasmodiidae</taxon>
        <taxon>Plasmodium</taxon>
        <taxon>Plasmodium (Vinckeia)</taxon>
    </lineage>
</organism>
<evidence type="ECO:0000256" key="5">
    <source>
        <dbReference type="SAM" id="SignalP"/>
    </source>
</evidence>
<dbReference type="STRING" id="73239.Q7RNF0"/>
<accession>Q7RNF0</accession>
<dbReference type="InterPro" id="IPR008913">
    <property type="entry name" value="Znf_CHY"/>
</dbReference>
<evidence type="ECO:0000313" key="8">
    <source>
        <dbReference type="Proteomes" id="UP000008553"/>
    </source>
</evidence>
<name>Q7RNF0_PLAYO</name>